<comment type="similarity">
    <text evidence="1">Belongs to the FGGY kinase family.</text>
</comment>
<sequence>MNYAISIDCGTQSLRALLFDENGKLHDIEKITYVPYFSTKPGLAEQDVEIYWNALSSSVKRLKERNKGKFSKVLGISITTQRDTIVFVDKEGKPLRPAIIWLDQRKASQKNVLNFIENIGFSIIRMKKTALRIYRRSRPNWVMENEPDVWKKTHKILLLSGYLLYKLTGKFIDSKASQIGHIPFDYKKQDWPKSDKNWRWRLFGFTREQLPKLVDPCISIGKISKKVSQEIGLPEGIDIITSGSDKGCETLGTGCITENCASLSFGTTATVQVTSKKYFEPIPFIPPYPAVIPNMYNPEIEIFRGYWLIKWFIREFGEKEISLAEKLQVAPEVILNKFLDNIPPGSHGLILHPMWTPGLDMPNAKGAIIGFGDIHTKGHIYRAIIEGINYALRDGLERIEKNGKIKINRLTVSGGGAQSNRICQITANMFNLPVYKTETHETSGLGAAICVFAAFSDIKTVVKKMVHYSNIFQPNEREVEIYEKLYNKAYKKVYSSLKNVYKDIKKITNYPED</sequence>
<dbReference type="PANTHER" id="PTHR43095:SF5">
    <property type="entry name" value="XYLULOSE KINASE"/>
    <property type="match status" value="1"/>
</dbReference>
<evidence type="ECO:0000259" key="5">
    <source>
        <dbReference type="Pfam" id="PF02782"/>
    </source>
</evidence>
<organism evidence="6 7">
    <name type="scientific">Thermosipho affectus</name>
    <dbReference type="NCBI Taxonomy" id="660294"/>
    <lineage>
        <taxon>Bacteria</taxon>
        <taxon>Thermotogati</taxon>
        <taxon>Thermotogota</taxon>
        <taxon>Thermotogae</taxon>
        <taxon>Thermotogales</taxon>
        <taxon>Fervidobacteriaceae</taxon>
        <taxon>Thermosipho</taxon>
    </lineage>
</organism>
<dbReference type="InterPro" id="IPR050406">
    <property type="entry name" value="FGGY_Carb_Kinase"/>
</dbReference>
<dbReference type="SUPFAM" id="SSF53067">
    <property type="entry name" value="Actin-like ATPase domain"/>
    <property type="match status" value="2"/>
</dbReference>
<feature type="domain" description="Carbohydrate kinase FGGY N-terminal" evidence="4">
    <location>
        <begin position="3"/>
        <end position="251"/>
    </location>
</feature>
<evidence type="ECO:0000256" key="3">
    <source>
        <dbReference type="ARBA" id="ARBA00022777"/>
    </source>
</evidence>
<dbReference type="InterPro" id="IPR018484">
    <property type="entry name" value="FGGY_N"/>
</dbReference>
<feature type="domain" description="Carbohydrate kinase FGGY C-terminal" evidence="5">
    <location>
        <begin position="262"/>
        <end position="454"/>
    </location>
</feature>
<dbReference type="Gene3D" id="3.30.420.40">
    <property type="match status" value="2"/>
</dbReference>
<keyword evidence="2" id="KW-0808">Transferase</keyword>
<accession>A0ABX3IL83</accession>
<dbReference type="Pfam" id="PF02782">
    <property type="entry name" value="FGGY_C"/>
    <property type="match status" value="1"/>
</dbReference>
<dbReference type="InterPro" id="IPR018485">
    <property type="entry name" value="FGGY_C"/>
</dbReference>
<evidence type="ECO:0000256" key="2">
    <source>
        <dbReference type="ARBA" id="ARBA00022679"/>
    </source>
</evidence>
<reference evidence="6 7" key="1">
    <citation type="submission" date="2015-06" db="EMBL/GenBank/DDBJ databases">
        <title>Genome sequencing of Thermotogales isolates from hydrothermal vents.</title>
        <authorList>
            <person name="Haverkamp T.H."/>
            <person name="Kublanov I.V."/>
            <person name="Nesbo C.L."/>
        </authorList>
    </citation>
    <scope>NUCLEOTIDE SEQUENCE [LARGE SCALE GENOMIC DNA]</scope>
    <source>
        <strain evidence="7">ik275mar</strain>
    </source>
</reference>
<dbReference type="Pfam" id="PF00370">
    <property type="entry name" value="FGGY_N"/>
    <property type="match status" value="1"/>
</dbReference>
<evidence type="ECO:0000256" key="1">
    <source>
        <dbReference type="ARBA" id="ARBA00009156"/>
    </source>
</evidence>
<dbReference type="CDD" id="cd07779">
    <property type="entry name" value="ASKHA_NBD_FGGY_YgcE-like"/>
    <property type="match status" value="1"/>
</dbReference>
<comment type="caution">
    <text evidence="6">The sequence shown here is derived from an EMBL/GenBank/DDBJ whole genome shotgun (WGS) entry which is preliminary data.</text>
</comment>
<dbReference type="InterPro" id="IPR043129">
    <property type="entry name" value="ATPase_NBD"/>
</dbReference>
<dbReference type="InterPro" id="IPR000577">
    <property type="entry name" value="Carb_kinase_FGGY"/>
</dbReference>
<name>A0ABX3IL83_9BACT</name>
<dbReference type="PIRSF" id="PIRSF000538">
    <property type="entry name" value="GlpK"/>
    <property type="match status" value="1"/>
</dbReference>
<dbReference type="RefSeq" id="WP_077198365.1">
    <property type="nucleotide sequence ID" value="NZ_LBFC01000018.1"/>
</dbReference>
<keyword evidence="7" id="KW-1185">Reference proteome</keyword>
<protein>
    <submittedName>
        <fullName evidence="6">Carbohydrate kinase</fullName>
    </submittedName>
</protein>
<evidence type="ECO:0000259" key="4">
    <source>
        <dbReference type="Pfam" id="PF00370"/>
    </source>
</evidence>
<evidence type="ECO:0000313" key="7">
    <source>
        <dbReference type="Proteomes" id="UP000242616"/>
    </source>
</evidence>
<dbReference type="Proteomes" id="UP000242616">
    <property type="component" value="Unassembled WGS sequence"/>
</dbReference>
<proteinExistence type="inferred from homology"/>
<dbReference type="EMBL" id="LBFC01000018">
    <property type="protein sequence ID" value="ONN27282.1"/>
    <property type="molecule type" value="Genomic_DNA"/>
</dbReference>
<dbReference type="PANTHER" id="PTHR43095">
    <property type="entry name" value="SUGAR KINASE"/>
    <property type="match status" value="1"/>
</dbReference>
<dbReference type="GO" id="GO:0016301">
    <property type="term" value="F:kinase activity"/>
    <property type="evidence" value="ECO:0007669"/>
    <property type="project" value="UniProtKB-KW"/>
</dbReference>
<keyword evidence="3 6" id="KW-0418">Kinase</keyword>
<evidence type="ECO:0000313" key="6">
    <source>
        <dbReference type="EMBL" id="ONN27282.1"/>
    </source>
</evidence>
<gene>
    <name evidence="6" type="ORF">XJ44_05765</name>
</gene>